<dbReference type="Pfam" id="PF04073">
    <property type="entry name" value="tRNA_edit"/>
    <property type="match status" value="1"/>
</dbReference>
<dbReference type="InterPro" id="IPR040285">
    <property type="entry name" value="ProX/PRXD1"/>
</dbReference>
<name>A0A9Q0QNN1_9MAGN</name>
<feature type="compositionally biased region" description="Gly residues" evidence="2">
    <location>
        <begin position="631"/>
        <end position="644"/>
    </location>
</feature>
<feature type="region of interest" description="Disordered" evidence="2">
    <location>
        <begin position="553"/>
        <end position="577"/>
    </location>
</feature>
<comment type="similarity">
    <text evidence="1">Belongs to the PRORSD1 family.</text>
</comment>
<feature type="domain" description="YbaK/aminoacyl-tRNA synthetase-associated" evidence="3">
    <location>
        <begin position="40"/>
        <end position="95"/>
    </location>
</feature>
<dbReference type="Proteomes" id="UP001141806">
    <property type="component" value="Unassembled WGS sequence"/>
</dbReference>
<reference evidence="4" key="1">
    <citation type="journal article" date="2023" name="Plant J.">
        <title>The genome of the king protea, Protea cynaroides.</title>
        <authorList>
            <person name="Chang J."/>
            <person name="Duong T.A."/>
            <person name="Schoeman C."/>
            <person name="Ma X."/>
            <person name="Roodt D."/>
            <person name="Barker N."/>
            <person name="Li Z."/>
            <person name="Van de Peer Y."/>
            <person name="Mizrachi E."/>
        </authorList>
    </citation>
    <scope>NUCLEOTIDE SEQUENCE</scope>
    <source>
        <tissue evidence="4">Young leaves</tissue>
    </source>
</reference>
<evidence type="ECO:0000256" key="1">
    <source>
        <dbReference type="ARBA" id="ARBA00010201"/>
    </source>
</evidence>
<evidence type="ECO:0000313" key="4">
    <source>
        <dbReference type="EMBL" id="KAJ4966044.1"/>
    </source>
</evidence>
<dbReference type="InterPro" id="IPR007214">
    <property type="entry name" value="YbaK/aa-tRNA-synth-assoc-dom"/>
</dbReference>
<protein>
    <recommendedName>
        <fullName evidence="3">YbaK/aminoacyl-tRNA synthetase-associated domain-containing protein</fullName>
    </recommendedName>
</protein>
<dbReference type="EMBL" id="JAMYWD010000007">
    <property type="protein sequence ID" value="KAJ4966044.1"/>
    <property type="molecule type" value="Genomic_DNA"/>
</dbReference>
<feature type="region of interest" description="Disordered" evidence="2">
    <location>
        <begin position="222"/>
        <end position="272"/>
    </location>
</feature>
<comment type="caution">
    <text evidence="4">The sequence shown here is derived from an EMBL/GenBank/DDBJ whole genome shotgun (WGS) entry which is preliminary data.</text>
</comment>
<evidence type="ECO:0000256" key="2">
    <source>
        <dbReference type="SAM" id="MobiDB-lite"/>
    </source>
</evidence>
<dbReference type="AlphaFoldDB" id="A0A9Q0QNN1"/>
<dbReference type="PANTHER" id="PTHR31423">
    <property type="entry name" value="YBAK DOMAIN-CONTAINING PROTEIN"/>
    <property type="match status" value="1"/>
</dbReference>
<organism evidence="4 5">
    <name type="scientific">Protea cynaroides</name>
    <dbReference type="NCBI Taxonomy" id="273540"/>
    <lineage>
        <taxon>Eukaryota</taxon>
        <taxon>Viridiplantae</taxon>
        <taxon>Streptophyta</taxon>
        <taxon>Embryophyta</taxon>
        <taxon>Tracheophyta</taxon>
        <taxon>Spermatophyta</taxon>
        <taxon>Magnoliopsida</taxon>
        <taxon>Proteales</taxon>
        <taxon>Proteaceae</taxon>
        <taxon>Protea</taxon>
    </lineage>
</organism>
<gene>
    <name evidence="4" type="ORF">NE237_017893</name>
</gene>
<feature type="compositionally biased region" description="Gly residues" evidence="2">
    <location>
        <begin position="252"/>
        <end position="272"/>
    </location>
</feature>
<sequence length="644" mass="66029">MFKIGLVENFLTAYFCMMGQRGNGNSCELQIDFSCYDHPVVLTVEAQDKKHRFYIVSTLASTTVDLKVLSQRLGLGKGGLRMASEEALLEILQLRSTAFLVLKEILCGMVKMVNAGAIWWSIRRWLLAGKARTGGGEAGRRGEERATRRWRRGAPRGGWLGIGRAPNGGCAAWTGGGEAGPLVGAGEGMRGRLRMEEVGCPRWRVGAPGGCEGGARRCGWAPRGGRRGRRRGPGGVEKHSCTRRRGTRRWGGVPGGKGGGRGGGRPEVEGGGEPGGGWLGAGKAPKGMLCCSDSPRDCQEGPRQGDRWGLGGERRMGAPRGGGVGHPELDGLVPARLRTGRGEPWRARVRAMAARGGGARGAAREGWGSPEVEEGAPGGGWLGPAGHPKGAVQLGQDGARMGYRWRRGGEGRRGAPEVDEGAPEGGSLGACGAPKGGCAARRAPEATRRGKAGQSVVAGRREEGGFPVVEEGGTRRGEAGVVVVVVALEGVAANPEGGCPEEERRRWGGSGAVGVGAPEGGGGCTPKGRDGGGVEVGLGWGGGQPRRRGCPEEGWGTRWGGGGSPKGSGGRGLGWSRAKPGGSGAVCGAVEGAAKGGRFRGHSEVEGGRLLEGCLKDLGTGESGMGTRRGAPGGSGGCAPRGRG</sequence>
<evidence type="ECO:0000259" key="3">
    <source>
        <dbReference type="Pfam" id="PF04073"/>
    </source>
</evidence>
<proteinExistence type="inferred from homology"/>
<accession>A0A9Q0QNN1</accession>
<dbReference type="OrthoDB" id="424586at2759"/>
<keyword evidence="5" id="KW-1185">Reference proteome</keyword>
<dbReference type="PANTHER" id="PTHR31423:SF3">
    <property type="entry name" value="PROLYL-TRNA SYNTHETASE ASSOCIATED DOMAIN-CONTAINING PROTEIN 1-RELATED"/>
    <property type="match status" value="1"/>
</dbReference>
<dbReference type="GO" id="GO:0002161">
    <property type="term" value="F:aminoacyl-tRNA deacylase activity"/>
    <property type="evidence" value="ECO:0007669"/>
    <property type="project" value="InterPro"/>
</dbReference>
<dbReference type="SUPFAM" id="SSF55826">
    <property type="entry name" value="YbaK/ProRS associated domain"/>
    <property type="match status" value="1"/>
</dbReference>
<feature type="compositionally biased region" description="Gly residues" evidence="2">
    <location>
        <begin position="557"/>
        <end position="573"/>
    </location>
</feature>
<dbReference type="InterPro" id="IPR036754">
    <property type="entry name" value="YbaK/aa-tRNA-synt-asso_dom_sf"/>
</dbReference>
<feature type="region of interest" description="Disordered" evidence="2">
    <location>
        <begin position="356"/>
        <end position="375"/>
    </location>
</feature>
<dbReference type="Gene3D" id="3.90.960.10">
    <property type="entry name" value="YbaK/aminoacyl-tRNA synthetase-associated domain"/>
    <property type="match status" value="1"/>
</dbReference>
<feature type="region of interest" description="Disordered" evidence="2">
    <location>
        <begin position="617"/>
        <end position="644"/>
    </location>
</feature>
<feature type="region of interest" description="Disordered" evidence="2">
    <location>
        <begin position="409"/>
        <end position="428"/>
    </location>
</feature>
<evidence type="ECO:0000313" key="5">
    <source>
        <dbReference type="Proteomes" id="UP001141806"/>
    </source>
</evidence>